<accession>A0ACC1H8L7</accession>
<keyword evidence="2" id="KW-1185">Reference proteome</keyword>
<dbReference type="Proteomes" id="UP001145114">
    <property type="component" value="Unassembled WGS sequence"/>
</dbReference>
<organism evidence="1 2">
    <name type="scientific">Spiromyces aspiralis</name>
    <dbReference type="NCBI Taxonomy" id="68401"/>
    <lineage>
        <taxon>Eukaryota</taxon>
        <taxon>Fungi</taxon>
        <taxon>Fungi incertae sedis</taxon>
        <taxon>Zoopagomycota</taxon>
        <taxon>Kickxellomycotina</taxon>
        <taxon>Kickxellomycetes</taxon>
        <taxon>Kickxellales</taxon>
        <taxon>Kickxellaceae</taxon>
        <taxon>Spiromyces</taxon>
    </lineage>
</organism>
<evidence type="ECO:0000313" key="1">
    <source>
        <dbReference type="EMBL" id="KAJ1669364.1"/>
    </source>
</evidence>
<evidence type="ECO:0000313" key="2">
    <source>
        <dbReference type="Proteomes" id="UP001145114"/>
    </source>
</evidence>
<dbReference type="EMBL" id="JAMZIH010009982">
    <property type="protein sequence ID" value="KAJ1669364.1"/>
    <property type="molecule type" value="Genomic_DNA"/>
</dbReference>
<feature type="non-terminal residue" evidence="1">
    <location>
        <position position="1"/>
    </location>
</feature>
<name>A0ACC1H8L7_9FUNG</name>
<comment type="caution">
    <text evidence="1">The sequence shown here is derived from an EMBL/GenBank/DDBJ whole genome shotgun (WGS) entry which is preliminary data.</text>
</comment>
<protein>
    <submittedName>
        <fullName evidence="1">Uncharacterized protein</fullName>
    </submittedName>
</protein>
<sequence length="93" mass="9284">CGSGSGSGSGSGGGGGGGGGGVGWPEEFGADAPKWLSFQECLSVDAPSFWKRTEKNGTLSLSRLEECKNDAERAVEAETSSAPPVSGEPLLPP</sequence>
<gene>
    <name evidence="1" type="ORF">EV182_008793</name>
</gene>
<proteinExistence type="predicted"/>
<reference evidence="1" key="1">
    <citation type="submission" date="2022-06" db="EMBL/GenBank/DDBJ databases">
        <title>Phylogenomic reconstructions and comparative analyses of Kickxellomycotina fungi.</title>
        <authorList>
            <person name="Reynolds N.K."/>
            <person name="Stajich J.E."/>
            <person name="Barry K."/>
            <person name="Grigoriev I.V."/>
            <person name="Crous P."/>
            <person name="Smith M.E."/>
        </authorList>
    </citation>
    <scope>NUCLEOTIDE SEQUENCE</scope>
    <source>
        <strain evidence="1">RSA 2271</strain>
    </source>
</reference>